<dbReference type="FunFam" id="3.30.70.850:FF:000001">
    <property type="entry name" value="Proprotein convertase subtilisin/kexin type 5"/>
    <property type="match status" value="1"/>
</dbReference>
<dbReference type="GO" id="GO:0016486">
    <property type="term" value="P:peptide hormone processing"/>
    <property type="evidence" value="ECO:0007669"/>
    <property type="project" value="TreeGrafter"/>
</dbReference>
<dbReference type="Proteomes" id="UP000265100">
    <property type="component" value="Chromosome 7"/>
</dbReference>
<dbReference type="PANTHER" id="PTHR42884:SF11">
    <property type="entry name" value="FURIN (PAIRED BASIC AMINO ACID CLEAVING ENZYME) B"/>
    <property type="match status" value="1"/>
</dbReference>
<keyword evidence="1" id="KW-0645">Protease</keyword>
<evidence type="ECO:0000259" key="9">
    <source>
        <dbReference type="Pfam" id="PF16470"/>
    </source>
</evidence>
<evidence type="ECO:0000256" key="1">
    <source>
        <dbReference type="ARBA" id="ARBA00022670"/>
    </source>
</evidence>
<dbReference type="AlphaFoldDB" id="A0AAX7SWG0"/>
<dbReference type="InterPro" id="IPR038466">
    <property type="entry name" value="S8_pro-domain_sf"/>
</dbReference>
<evidence type="ECO:0000256" key="8">
    <source>
        <dbReference type="SAM" id="SignalP"/>
    </source>
</evidence>
<keyword evidence="5" id="KW-0720">Serine protease</keyword>
<feature type="chain" id="PRO_5044305598" description="Peptidase S8 pro-domain domain-containing protein" evidence="8">
    <location>
        <begin position="27"/>
        <end position="120"/>
    </location>
</feature>
<dbReference type="Pfam" id="PF16470">
    <property type="entry name" value="S8_pro-domain"/>
    <property type="match status" value="1"/>
</dbReference>
<evidence type="ECO:0000256" key="5">
    <source>
        <dbReference type="ARBA" id="ARBA00022825"/>
    </source>
</evidence>
<evidence type="ECO:0000256" key="2">
    <source>
        <dbReference type="ARBA" id="ARBA00022685"/>
    </source>
</evidence>
<keyword evidence="6" id="KW-0865">Zymogen</keyword>
<keyword evidence="3 8" id="KW-0732">Signal</keyword>
<evidence type="ECO:0000313" key="10">
    <source>
        <dbReference type="Ensembl" id="ENSACLP00000046631.1"/>
    </source>
</evidence>
<dbReference type="GeneTree" id="ENSGT00940000157220"/>
<sequence>MDARVALLLLWTVFVLLTAELNWIDAAKVYTNTWAVQINGGPGEADRIAREHGFINHGHVFGDYYHFRHHAVEKRALSGHKRMHIRLQKEPQVRLLSALAQLIVALHVGNKRPKDRLDCT</sequence>
<dbReference type="GO" id="GO:0000139">
    <property type="term" value="C:Golgi membrane"/>
    <property type="evidence" value="ECO:0007669"/>
    <property type="project" value="TreeGrafter"/>
</dbReference>
<protein>
    <recommendedName>
        <fullName evidence="9">Peptidase S8 pro-domain domain-containing protein</fullName>
    </recommendedName>
</protein>
<keyword evidence="4" id="KW-0378">Hydrolase</keyword>
<evidence type="ECO:0000313" key="11">
    <source>
        <dbReference type="Proteomes" id="UP000265100"/>
    </source>
</evidence>
<evidence type="ECO:0000256" key="6">
    <source>
        <dbReference type="ARBA" id="ARBA00023145"/>
    </source>
</evidence>
<reference evidence="10" key="3">
    <citation type="submission" date="2025-09" db="UniProtKB">
        <authorList>
            <consortium name="Ensembl"/>
        </authorList>
    </citation>
    <scope>IDENTIFICATION</scope>
</reference>
<keyword evidence="11" id="KW-1185">Reference proteome</keyword>
<dbReference type="PANTHER" id="PTHR42884">
    <property type="entry name" value="PROPROTEIN CONVERTASE SUBTILISIN/KEXIN-RELATED"/>
    <property type="match status" value="1"/>
</dbReference>
<accession>A0AAX7SWG0</accession>
<name>A0AAX7SWG0_ASTCA</name>
<evidence type="ECO:0000256" key="3">
    <source>
        <dbReference type="ARBA" id="ARBA00022729"/>
    </source>
</evidence>
<dbReference type="Gene3D" id="3.30.70.850">
    <property type="entry name" value="Peptidase S8, pro-domain"/>
    <property type="match status" value="1"/>
</dbReference>
<evidence type="ECO:0000256" key="4">
    <source>
        <dbReference type="ARBA" id="ARBA00022801"/>
    </source>
</evidence>
<keyword evidence="2" id="KW-0165">Cleavage on pair of basic residues</keyword>
<organism evidence="10 11">
    <name type="scientific">Astatotilapia calliptera</name>
    <name type="common">Eastern happy</name>
    <name type="synonym">Chromis callipterus</name>
    <dbReference type="NCBI Taxonomy" id="8154"/>
    <lineage>
        <taxon>Eukaryota</taxon>
        <taxon>Metazoa</taxon>
        <taxon>Chordata</taxon>
        <taxon>Craniata</taxon>
        <taxon>Vertebrata</taxon>
        <taxon>Euteleostomi</taxon>
        <taxon>Actinopterygii</taxon>
        <taxon>Neopterygii</taxon>
        <taxon>Teleostei</taxon>
        <taxon>Neoteleostei</taxon>
        <taxon>Acanthomorphata</taxon>
        <taxon>Ovalentaria</taxon>
        <taxon>Cichlomorphae</taxon>
        <taxon>Cichliformes</taxon>
        <taxon>Cichlidae</taxon>
        <taxon>African cichlids</taxon>
        <taxon>Pseudocrenilabrinae</taxon>
        <taxon>Haplochromini</taxon>
        <taxon>Astatotilapia</taxon>
    </lineage>
</organism>
<feature type="signal peptide" evidence="8">
    <location>
        <begin position="1"/>
        <end position="26"/>
    </location>
</feature>
<reference evidence="10" key="2">
    <citation type="submission" date="2025-08" db="UniProtKB">
        <authorList>
            <consortium name="Ensembl"/>
        </authorList>
    </citation>
    <scope>IDENTIFICATION</scope>
</reference>
<dbReference type="GO" id="GO:0005802">
    <property type="term" value="C:trans-Golgi network"/>
    <property type="evidence" value="ECO:0007669"/>
    <property type="project" value="TreeGrafter"/>
</dbReference>
<dbReference type="GO" id="GO:0004252">
    <property type="term" value="F:serine-type endopeptidase activity"/>
    <property type="evidence" value="ECO:0007669"/>
    <property type="project" value="TreeGrafter"/>
</dbReference>
<dbReference type="InterPro" id="IPR032815">
    <property type="entry name" value="S8_pro-domain"/>
</dbReference>
<proteinExistence type="predicted"/>
<keyword evidence="7" id="KW-0325">Glycoprotein</keyword>
<feature type="domain" description="Peptidase S8 pro-domain" evidence="9">
    <location>
        <begin position="33"/>
        <end position="97"/>
    </location>
</feature>
<evidence type="ECO:0000256" key="7">
    <source>
        <dbReference type="ARBA" id="ARBA00023180"/>
    </source>
</evidence>
<dbReference type="Ensembl" id="ENSACLT00000045117.1">
    <property type="protein sequence ID" value="ENSACLP00000046631.1"/>
    <property type="gene ID" value="ENSACLG00000027853.2"/>
</dbReference>
<dbReference type="SUPFAM" id="SSF54897">
    <property type="entry name" value="Protease propeptides/inhibitors"/>
    <property type="match status" value="1"/>
</dbReference>
<reference evidence="10" key="1">
    <citation type="submission" date="2018-05" db="EMBL/GenBank/DDBJ databases">
        <authorList>
            <person name="Datahose"/>
        </authorList>
    </citation>
    <scope>NUCLEOTIDE SEQUENCE</scope>
</reference>